<gene>
    <name evidence="1" type="ORF">SAJA_13535</name>
</gene>
<accession>A0A423PGZ0</accession>
<dbReference type="EMBL" id="AYKG01000056">
    <property type="protein sequence ID" value="ROO24825.1"/>
    <property type="molecule type" value="Genomic_DNA"/>
</dbReference>
<organism evidence="1 2">
    <name type="scientific">Salinisphaera japonica YTM-1</name>
    <dbReference type="NCBI Taxonomy" id="1209778"/>
    <lineage>
        <taxon>Bacteria</taxon>
        <taxon>Pseudomonadati</taxon>
        <taxon>Pseudomonadota</taxon>
        <taxon>Gammaproteobacteria</taxon>
        <taxon>Salinisphaerales</taxon>
        <taxon>Salinisphaeraceae</taxon>
        <taxon>Salinisphaera</taxon>
    </lineage>
</organism>
<sequence>MLRAMCDHPAPDIMSETTAEPRIEDVTSVSAVGIDRLQALLAEFSLRVEPIGLDQPIPGSFWGDAEAGLKGDTLIVRSDTPLHSALHEAGHYVCMSSKRRAVLDTDAGGTYAEENAVCYWQIMACDRLAGISRADMCRDMDAWGYTFRLGSAAAWFERDAEDAHGFLVRHGLLDAMTDRLNSAIRC</sequence>
<proteinExistence type="predicted"/>
<comment type="caution">
    <text evidence="1">The sequence shown here is derived from an EMBL/GenBank/DDBJ whole genome shotgun (WGS) entry which is preliminary data.</text>
</comment>
<reference evidence="1 2" key="1">
    <citation type="submission" date="2013-10" db="EMBL/GenBank/DDBJ databases">
        <title>Salinisphaera japonica YTM-1 Genome Sequencing.</title>
        <authorList>
            <person name="Lai Q."/>
            <person name="Li C."/>
            <person name="Shao Z."/>
        </authorList>
    </citation>
    <scope>NUCLEOTIDE SEQUENCE [LARGE SCALE GENOMIC DNA]</scope>
    <source>
        <strain evidence="1 2">YTM-1</strain>
    </source>
</reference>
<dbReference type="Proteomes" id="UP000285310">
    <property type="component" value="Unassembled WGS sequence"/>
</dbReference>
<evidence type="ECO:0000313" key="2">
    <source>
        <dbReference type="Proteomes" id="UP000285310"/>
    </source>
</evidence>
<evidence type="ECO:0000313" key="1">
    <source>
        <dbReference type="EMBL" id="ROO24825.1"/>
    </source>
</evidence>
<protein>
    <submittedName>
        <fullName evidence="1">Uncharacterized protein</fullName>
    </submittedName>
</protein>
<name>A0A423PGZ0_9GAMM</name>
<dbReference type="AlphaFoldDB" id="A0A423PGZ0"/>
<keyword evidence="2" id="KW-1185">Reference proteome</keyword>
<dbReference type="InParanoid" id="A0A423PGZ0"/>